<evidence type="ECO:0000313" key="3">
    <source>
        <dbReference type="Proteomes" id="UP000276103"/>
    </source>
</evidence>
<keyword evidence="3" id="KW-1185">Reference proteome</keyword>
<dbReference type="AlphaFoldDB" id="A0A433UHQ6"/>
<gene>
    <name evidence="2" type="ORF">DSM107003_44270</name>
</gene>
<comment type="caution">
    <text evidence="2">The sequence shown here is derived from an EMBL/GenBank/DDBJ whole genome shotgun (WGS) entry which is preliminary data.</text>
</comment>
<dbReference type="Proteomes" id="UP000276103">
    <property type="component" value="Unassembled WGS sequence"/>
</dbReference>
<keyword evidence="1" id="KW-1133">Transmembrane helix</keyword>
<keyword evidence="1" id="KW-0812">Transmembrane</keyword>
<sequence>MEINLNPIESLTAKVQAAVTDTQNLANQAIAKVQETTTQIIDSAQAAPSSIASAGIIATQEAFKIANNIRFENLPAVLQLKFARAGVRGGMRNIQEAAKVFETIPAQIRAQGPEAIREFCQDKDWSHIQAHVNGGGSEATNGIFEQFWVNRARGGVDMTPEELAVAKQVLADAAFTAAVAEVVGAVIKGAVAAAVIELVFSILENSLLCVEGKITQQELVQKVAIATAKAGISGGVITGILLTICMIFPPIAALLGAAAIPLAVAGIGFMGVRAWEIFCHADSLFGITTQTQKFLGMTQATS</sequence>
<reference evidence="2 3" key="1">
    <citation type="journal article" date="2019" name="Genome Biol. Evol.">
        <title>Day and night: Metabolic profiles and evolutionary relationships of six axenic non-marine cyanobacteria.</title>
        <authorList>
            <person name="Will S.E."/>
            <person name="Henke P."/>
            <person name="Boedeker C."/>
            <person name="Huang S."/>
            <person name="Brinkmann H."/>
            <person name="Rohde M."/>
            <person name="Jarek M."/>
            <person name="Friedl T."/>
            <person name="Seufert S."/>
            <person name="Schumacher M."/>
            <person name="Overmann J."/>
            <person name="Neumann-Schaal M."/>
            <person name="Petersen J."/>
        </authorList>
    </citation>
    <scope>NUCLEOTIDE SEQUENCE [LARGE SCALE GENOMIC DNA]</scope>
    <source>
        <strain evidence="2 3">SAG 1403-4b</strain>
    </source>
</reference>
<name>A0A433UHQ6_ANAVA</name>
<dbReference type="EMBL" id="RSCM01000019">
    <property type="protein sequence ID" value="RUS93371.1"/>
    <property type="molecule type" value="Genomic_DNA"/>
</dbReference>
<protein>
    <submittedName>
        <fullName evidence="2">Uncharacterized protein</fullName>
    </submittedName>
</protein>
<dbReference type="RefSeq" id="WP_127056234.1">
    <property type="nucleotide sequence ID" value="NZ_RSCM01000019.1"/>
</dbReference>
<proteinExistence type="predicted"/>
<dbReference type="OrthoDB" id="448523at2"/>
<keyword evidence="1" id="KW-0472">Membrane</keyword>
<evidence type="ECO:0000313" key="2">
    <source>
        <dbReference type="EMBL" id="RUS93371.1"/>
    </source>
</evidence>
<evidence type="ECO:0000256" key="1">
    <source>
        <dbReference type="SAM" id="Phobius"/>
    </source>
</evidence>
<feature type="transmembrane region" description="Helical" evidence="1">
    <location>
        <begin position="251"/>
        <end position="272"/>
    </location>
</feature>
<accession>A0A433UHQ6</accession>
<organism evidence="2 3">
    <name type="scientific">Trichormus variabilis SAG 1403-4b</name>
    <dbReference type="NCBI Taxonomy" id="447716"/>
    <lineage>
        <taxon>Bacteria</taxon>
        <taxon>Bacillati</taxon>
        <taxon>Cyanobacteriota</taxon>
        <taxon>Cyanophyceae</taxon>
        <taxon>Nostocales</taxon>
        <taxon>Nostocaceae</taxon>
        <taxon>Trichormus</taxon>
    </lineage>
</organism>